<dbReference type="OrthoDB" id="3641178at2759"/>
<dbReference type="AlphaFoldDB" id="A0A9W4U7I5"/>
<evidence type="ECO:0000313" key="3">
    <source>
        <dbReference type="Proteomes" id="UP001152607"/>
    </source>
</evidence>
<evidence type="ECO:0000256" key="1">
    <source>
        <dbReference type="SAM" id="MobiDB-lite"/>
    </source>
</evidence>
<sequence>MVSEDAYCSMKSNLPELKRLLEEEHYIRCVTYGERLLSRSHEHIHPIHLVYIHFFLAMSHDIMAREATRARRCFELNRAEKHYLLAITSLNAQISDAIPPPSYVLPASPALSEEGFGKRSRRTSDASQQSFASSATSISDTDHEPTFKRPFHKRTTSFTHSSSYCCPPIQKLPEIPFAPQSALSDLEWVFLADLSCFRGVVRDHLRNIVDLKQDMLPSAVPTAHSHNRTQSTTLAHSRSTSHISAIPIMSHCRTQSTPAIESSKPGSRFANRRMLPYRPRFDPTSVQKLCSEALHELRR</sequence>
<dbReference type="EMBL" id="CAOQHR010000001">
    <property type="protein sequence ID" value="CAI6281467.1"/>
    <property type="molecule type" value="Genomic_DNA"/>
</dbReference>
<accession>A0A9W4U7I5</accession>
<name>A0A9W4U7I5_9PLEO</name>
<organism evidence="2 3">
    <name type="scientific">Periconia digitata</name>
    <dbReference type="NCBI Taxonomy" id="1303443"/>
    <lineage>
        <taxon>Eukaryota</taxon>
        <taxon>Fungi</taxon>
        <taxon>Dikarya</taxon>
        <taxon>Ascomycota</taxon>
        <taxon>Pezizomycotina</taxon>
        <taxon>Dothideomycetes</taxon>
        <taxon>Pleosporomycetidae</taxon>
        <taxon>Pleosporales</taxon>
        <taxon>Massarineae</taxon>
        <taxon>Periconiaceae</taxon>
        <taxon>Periconia</taxon>
    </lineage>
</organism>
<keyword evidence="3" id="KW-1185">Reference proteome</keyword>
<reference evidence="2" key="1">
    <citation type="submission" date="2023-01" db="EMBL/GenBank/DDBJ databases">
        <authorList>
            <person name="Van Ghelder C."/>
            <person name="Rancurel C."/>
        </authorList>
    </citation>
    <scope>NUCLEOTIDE SEQUENCE</scope>
    <source>
        <strain evidence="2">CNCM I-4278</strain>
    </source>
</reference>
<gene>
    <name evidence="2" type="ORF">PDIGIT_LOCUS2128</name>
</gene>
<evidence type="ECO:0000313" key="2">
    <source>
        <dbReference type="EMBL" id="CAI6281467.1"/>
    </source>
</evidence>
<feature type="region of interest" description="Disordered" evidence="1">
    <location>
        <begin position="114"/>
        <end position="152"/>
    </location>
</feature>
<comment type="caution">
    <text evidence="2">The sequence shown here is derived from an EMBL/GenBank/DDBJ whole genome shotgun (WGS) entry which is preliminary data.</text>
</comment>
<proteinExistence type="predicted"/>
<feature type="compositionally biased region" description="Low complexity" evidence="1">
    <location>
        <begin position="125"/>
        <end position="139"/>
    </location>
</feature>
<dbReference type="Proteomes" id="UP001152607">
    <property type="component" value="Unassembled WGS sequence"/>
</dbReference>
<protein>
    <submittedName>
        <fullName evidence="2">Uncharacterized protein</fullName>
    </submittedName>
</protein>